<keyword evidence="1" id="KW-0732">Signal</keyword>
<gene>
    <name evidence="2" type="ORF">X798_02665</name>
</gene>
<organism evidence="2 3">
    <name type="scientific">Onchocerca flexuosa</name>
    <dbReference type="NCBI Taxonomy" id="387005"/>
    <lineage>
        <taxon>Eukaryota</taxon>
        <taxon>Metazoa</taxon>
        <taxon>Ecdysozoa</taxon>
        <taxon>Nematoda</taxon>
        <taxon>Chromadorea</taxon>
        <taxon>Rhabditida</taxon>
        <taxon>Spirurina</taxon>
        <taxon>Spiruromorpha</taxon>
        <taxon>Filarioidea</taxon>
        <taxon>Onchocercidae</taxon>
        <taxon>Onchocerca</taxon>
    </lineage>
</organism>
<evidence type="ECO:0008006" key="4">
    <source>
        <dbReference type="Google" id="ProtNLM"/>
    </source>
</evidence>
<dbReference type="EMBL" id="KZ269987">
    <property type="protein sequence ID" value="OZC10358.1"/>
    <property type="molecule type" value="Genomic_DNA"/>
</dbReference>
<reference evidence="2 3" key="1">
    <citation type="submission" date="2015-12" db="EMBL/GenBank/DDBJ databases">
        <title>Draft genome of the nematode, Onchocerca flexuosa.</title>
        <authorList>
            <person name="Mitreva M."/>
        </authorList>
    </citation>
    <scope>NUCLEOTIDE SEQUENCE [LARGE SCALE GENOMIC DNA]</scope>
    <source>
        <strain evidence="2">Red Deer</strain>
    </source>
</reference>
<evidence type="ECO:0000256" key="1">
    <source>
        <dbReference type="SAM" id="SignalP"/>
    </source>
</evidence>
<protein>
    <recommendedName>
        <fullName evidence="4">Secreted protein</fullName>
    </recommendedName>
</protein>
<dbReference type="AlphaFoldDB" id="A0A238C0A6"/>
<evidence type="ECO:0000313" key="2">
    <source>
        <dbReference type="EMBL" id="OZC10358.1"/>
    </source>
</evidence>
<sequence length="81" mass="8868">MKCSSGNGVLLFALFGAILSDAKSLRVGFDGAVNQEIPIRSPIHHRHKHISTGEISRINVVCRCIVGKSFENFSNFVNVLN</sequence>
<dbReference type="OrthoDB" id="10527480at2759"/>
<keyword evidence="3" id="KW-1185">Reference proteome</keyword>
<evidence type="ECO:0000313" key="3">
    <source>
        <dbReference type="Proteomes" id="UP000242913"/>
    </source>
</evidence>
<name>A0A238C0A6_9BILA</name>
<dbReference type="Proteomes" id="UP000242913">
    <property type="component" value="Unassembled WGS sequence"/>
</dbReference>
<feature type="signal peptide" evidence="1">
    <location>
        <begin position="1"/>
        <end position="24"/>
    </location>
</feature>
<feature type="chain" id="PRO_5013348427" description="Secreted protein" evidence="1">
    <location>
        <begin position="25"/>
        <end position="81"/>
    </location>
</feature>
<proteinExistence type="predicted"/>
<accession>A0A238C0A6</accession>